<dbReference type="Proteomes" id="UP000799750">
    <property type="component" value="Unassembled WGS sequence"/>
</dbReference>
<organism evidence="3 4">
    <name type="scientific">Lophium mytilinum</name>
    <dbReference type="NCBI Taxonomy" id="390894"/>
    <lineage>
        <taxon>Eukaryota</taxon>
        <taxon>Fungi</taxon>
        <taxon>Dikarya</taxon>
        <taxon>Ascomycota</taxon>
        <taxon>Pezizomycotina</taxon>
        <taxon>Dothideomycetes</taxon>
        <taxon>Pleosporomycetidae</taxon>
        <taxon>Mytilinidiales</taxon>
        <taxon>Mytilinidiaceae</taxon>
        <taxon>Lophium</taxon>
    </lineage>
</organism>
<accession>A0A6A6RC93</accession>
<keyword evidence="2" id="KW-0812">Transmembrane</keyword>
<evidence type="ECO:0000313" key="4">
    <source>
        <dbReference type="Proteomes" id="UP000799750"/>
    </source>
</evidence>
<feature type="compositionally biased region" description="Polar residues" evidence="1">
    <location>
        <begin position="353"/>
        <end position="362"/>
    </location>
</feature>
<name>A0A6A6RC93_9PEZI</name>
<dbReference type="EMBL" id="MU004182">
    <property type="protein sequence ID" value="KAF2501363.1"/>
    <property type="molecule type" value="Genomic_DNA"/>
</dbReference>
<evidence type="ECO:0000256" key="2">
    <source>
        <dbReference type="SAM" id="Phobius"/>
    </source>
</evidence>
<feature type="compositionally biased region" description="Basic and acidic residues" evidence="1">
    <location>
        <begin position="93"/>
        <end position="115"/>
    </location>
</feature>
<dbReference type="AlphaFoldDB" id="A0A6A6RC93"/>
<keyword evidence="2" id="KW-1133">Transmembrane helix</keyword>
<protein>
    <submittedName>
        <fullName evidence="3">Uncharacterized protein</fullName>
    </submittedName>
</protein>
<feature type="compositionally biased region" description="Low complexity" evidence="1">
    <location>
        <begin position="116"/>
        <end position="125"/>
    </location>
</feature>
<evidence type="ECO:0000256" key="1">
    <source>
        <dbReference type="SAM" id="MobiDB-lite"/>
    </source>
</evidence>
<evidence type="ECO:0000313" key="3">
    <source>
        <dbReference type="EMBL" id="KAF2501363.1"/>
    </source>
</evidence>
<feature type="region of interest" description="Disordered" evidence="1">
    <location>
        <begin position="93"/>
        <end position="125"/>
    </location>
</feature>
<sequence length="430" mass="47570">MRIPVVRNVDSSSTRRAVNTSGNSTKTVVISVVVVAACIILIVGFIVWSRIRANRQKYKARIAREAAGPIGTQKAQKKRKSKWNWTPWKRSHEYSDRLQEPENGRSRAASRDREMTASTNDDTTATAAATVDRNTSVRSVMTLPSYSTAARENERILAREGERGGVDTVLEFPETNDEEEQRREDEMASLYQIRLARRAEQREREERRRLRREARARGDHSALAEIRQRAESAASQTASQSLIAEHQVAAANRERRVSSVQYAELGVQRHDGTRLRANSTESDVRPLLDSSASIGGASQTASTLNTHYRGPSASSIMTASTRASDEYDFPNAQRTITGTSAGDDFEVISLQESRSRSISQGPATPGIDTDIPHVSPPNYENGTWEEAPPYTSPIATHTPQLPHLERLPSIHVTHEPSTPDAARSVASLHG</sequence>
<feature type="region of interest" description="Disordered" evidence="1">
    <location>
        <begin position="353"/>
        <end position="398"/>
    </location>
</feature>
<feature type="transmembrane region" description="Helical" evidence="2">
    <location>
        <begin position="28"/>
        <end position="51"/>
    </location>
</feature>
<gene>
    <name evidence="3" type="ORF">BU16DRAFT_555854</name>
</gene>
<proteinExistence type="predicted"/>
<keyword evidence="4" id="KW-1185">Reference proteome</keyword>
<keyword evidence="2" id="KW-0472">Membrane</keyword>
<dbReference type="OrthoDB" id="5376312at2759"/>
<reference evidence="3" key="1">
    <citation type="journal article" date="2020" name="Stud. Mycol.">
        <title>101 Dothideomycetes genomes: a test case for predicting lifestyles and emergence of pathogens.</title>
        <authorList>
            <person name="Haridas S."/>
            <person name="Albert R."/>
            <person name="Binder M."/>
            <person name="Bloem J."/>
            <person name="Labutti K."/>
            <person name="Salamov A."/>
            <person name="Andreopoulos B."/>
            <person name="Baker S."/>
            <person name="Barry K."/>
            <person name="Bills G."/>
            <person name="Bluhm B."/>
            <person name="Cannon C."/>
            <person name="Castanera R."/>
            <person name="Culley D."/>
            <person name="Daum C."/>
            <person name="Ezra D."/>
            <person name="Gonzalez J."/>
            <person name="Henrissat B."/>
            <person name="Kuo A."/>
            <person name="Liang C."/>
            <person name="Lipzen A."/>
            <person name="Lutzoni F."/>
            <person name="Magnuson J."/>
            <person name="Mondo S."/>
            <person name="Nolan M."/>
            <person name="Ohm R."/>
            <person name="Pangilinan J."/>
            <person name="Park H.-J."/>
            <person name="Ramirez L."/>
            <person name="Alfaro M."/>
            <person name="Sun H."/>
            <person name="Tritt A."/>
            <person name="Yoshinaga Y."/>
            <person name="Zwiers L.-H."/>
            <person name="Turgeon B."/>
            <person name="Goodwin S."/>
            <person name="Spatafora J."/>
            <person name="Crous P."/>
            <person name="Grigoriev I."/>
        </authorList>
    </citation>
    <scope>NUCLEOTIDE SEQUENCE</scope>
    <source>
        <strain evidence="3">CBS 269.34</strain>
    </source>
</reference>